<organism evidence="12">
    <name type="scientific">Manihot esculenta</name>
    <name type="common">Cassava</name>
    <name type="synonym">Jatropha manihot</name>
    <dbReference type="NCBI Taxonomy" id="3983"/>
    <lineage>
        <taxon>Eukaryota</taxon>
        <taxon>Viridiplantae</taxon>
        <taxon>Streptophyta</taxon>
        <taxon>Embryophyta</taxon>
        <taxon>Tracheophyta</taxon>
        <taxon>Spermatophyta</taxon>
        <taxon>Magnoliopsida</taxon>
        <taxon>eudicotyledons</taxon>
        <taxon>Gunneridae</taxon>
        <taxon>Pentapetalae</taxon>
        <taxon>rosids</taxon>
        <taxon>fabids</taxon>
        <taxon>Malpighiales</taxon>
        <taxon>Euphorbiaceae</taxon>
        <taxon>Crotonoideae</taxon>
        <taxon>Manihoteae</taxon>
        <taxon>Manihot</taxon>
    </lineage>
</organism>
<evidence type="ECO:0008006" key="13">
    <source>
        <dbReference type="Google" id="ProtNLM"/>
    </source>
</evidence>
<evidence type="ECO:0000256" key="6">
    <source>
        <dbReference type="ARBA" id="ARBA00022729"/>
    </source>
</evidence>
<evidence type="ECO:0000256" key="4">
    <source>
        <dbReference type="ARBA" id="ARBA00022614"/>
    </source>
</evidence>
<dbReference type="AlphaFoldDB" id="A0A199UB07"/>
<dbReference type="GO" id="GO:0005886">
    <property type="term" value="C:plasma membrane"/>
    <property type="evidence" value="ECO:0007669"/>
    <property type="project" value="UniProtKB-SubCell"/>
</dbReference>
<accession>A0A199UB07</accession>
<evidence type="ECO:0000256" key="1">
    <source>
        <dbReference type="ARBA" id="ARBA00004236"/>
    </source>
</evidence>
<dbReference type="InterPro" id="IPR001611">
    <property type="entry name" value="Leu-rich_rpt"/>
</dbReference>
<comment type="subcellular location">
    <subcellularLocation>
        <location evidence="1">Cell membrane</location>
    </subcellularLocation>
    <subcellularLocation>
        <location evidence="10">Endomembrane system</location>
        <topology evidence="10">Single-pass membrane protein</topology>
    </subcellularLocation>
</comment>
<evidence type="ECO:0000256" key="10">
    <source>
        <dbReference type="ARBA" id="ARBA00037847"/>
    </source>
</evidence>
<evidence type="ECO:0000256" key="11">
    <source>
        <dbReference type="SAM" id="Phobius"/>
    </source>
</evidence>
<dbReference type="PANTHER" id="PTHR48062:SF52">
    <property type="entry name" value="RECEPTOR-LIKE PROTEIN 8-RELATED"/>
    <property type="match status" value="1"/>
</dbReference>
<evidence type="ECO:0000256" key="5">
    <source>
        <dbReference type="ARBA" id="ARBA00022692"/>
    </source>
</evidence>
<sequence>MSNNKIPYNLSGLEFSDLSENRLHGSISSCLNSSSLRFLFLQKNSLSGAIPHEHLRSPNLLNLSPNHLTVSIPVSFSNLKNLESLDLCNNNLSGEILGELARFTQTFLETFTVSYNNLSGRVPDTSQFGTFDENNYRGNPGLCGKLIHKSCKSDEAPQTPPSADVEEEDEGGIEMVWFYWSFSGAYVTILLVLAAILRINRPWRIFFILNKLEYLDLSWNLLDKQVLKVLGTFSALKSLDLRSNLMAGQLSEPGTFKFEVETEYSNWVPSFKLKVLLLPRCNLNKLSNTIPTFLFYQHELKFLHLSHNNLTGRLDRLLENKSRLELLPLRNNSFVSKHRADASFAIYLNLSKNSFEGSIPSSIRDSVYLQQLDMSFNNFSGEKPKELVANSVNLQTLKLSSNYRFHGQIISARFNLTFLEFLQLENNQFTGSLSKVILRSSELVLFDISNNISKCLIMNSLIKRIMNKLEHLDLSWNLFITLTRFRKPFLQLFDKIKIYLPGITKYMGLYQNLYSTLTTLDIRDNNLSNKIISSLAESKSFGWCYSNSAMSTCRII</sequence>
<dbReference type="PANTHER" id="PTHR48062">
    <property type="entry name" value="RECEPTOR-LIKE PROTEIN 14"/>
    <property type="match status" value="1"/>
</dbReference>
<comment type="similarity">
    <text evidence="2">Belongs to the RLP family.</text>
</comment>
<dbReference type="InterPro" id="IPR032675">
    <property type="entry name" value="LRR_dom_sf"/>
</dbReference>
<gene>
    <name evidence="12" type="ORF">MANES_S054000</name>
</gene>
<keyword evidence="5 11" id="KW-0812">Transmembrane</keyword>
<evidence type="ECO:0000256" key="3">
    <source>
        <dbReference type="ARBA" id="ARBA00022475"/>
    </source>
</evidence>
<dbReference type="InterPro" id="IPR051502">
    <property type="entry name" value="RLP_Defense_Trigger"/>
</dbReference>
<evidence type="ECO:0000256" key="8">
    <source>
        <dbReference type="ARBA" id="ARBA00022989"/>
    </source>
</evidence>
<keyword evidence="7" id="KW-0677">Repeat</keyword>
<dbReference type="EMBL" id="KV450639">
    <property type="protein sequence ID" value="OAY21827.1"/>
    <property type="molecule type" value="Genomic_DNA"/>
</dbReference>
<keyword evidence="4" id="KW-0433">Leucine-rich repeat</keyword>
<dbReference type="Gene3D" id="3.80.10.10">
    <property type="entry name" value="Ribonuclease Inhibitor"/>
    <property type="match status" value="4"/>
</dbReference>
<keyword evidence="8 11" id="KW-1133">Transmembrane helix</keyword>
<dbReference type="GO" id="GO:0012505">
    <property type="term" value="C:endomembrane system"/>
    <property type="evidence" value="ECO:0007669"/>
    <property type="project" value="UniProtKB-SubCell"/>
</dbReference>
<protein>
    <recommendedName>
        <fullName evidence="13">Leucine-rich repeat-containing N-terminal plant-type domain-containing protein</fullName>
    </recommendedName>
</protein>
<feature type="transmembrane region" description="Helical" evidence="11">
    <location>
        <begin position="177"/>
        <end position="197"/>
    </location>
</feature>
<reference evidence="12" key="1">
    <citation type="submission" date="2016-02" db="EMBL/GenBank/DDBJ databases">
        <title>WGS assembly of Manihot esculenta.</title>
        <authorList>
            <person name="Bredeson J.V."/>
            <person name="Prochnik S.E."/>
            <person name="Lyons J.B."/>
            <person name="Schmutz J."/>
            <person name="Grimwood J."/>
            <person name="Vrebalov J."/>
            <person name="Bart R.S."/>
            <person name="Amuge T."/>
            <person name="Ferguson M.E."/>
            <person name="Green R."/>
            <person name="Putnam N."/>
            <person name="Stites J."/>
            <person name="Rounsley S."/>
            <person name="Rokhsar D.S."/>
        </authorList>
    </citation>
    <scope>NUCLEOTIDE SEQUENCE [LARGE SCALE GENOMIC DNA]</scope>
    <source>
        <tissue evidence="12">Leaf</tissue>
    </source>
</reference>
<dbReference type="STRING" id="3983.A0A199UB07"/>
<proteinExistence type="inferred from homology"/>
<keyword evidence="6" id="KW-0732">Signal</keyword>
<keyword evidence="9 11" id="KW-0472">Membrane</keyword>
<evidence type="ECO:0000313" key="12">
    <source>
        <dbReference type="EMBL" id="OAY21827.1"/>
    </source>
</evidence>
<dbReference type="SUPFAM" id="SSF52047">
    <property type="entry name" value="RNI-like"/>
    <property type="match status" value="1"/>
</dbReference>
<name>A0A199UB07_MANES</name>
<dbReference type="Pfam" id="PF13516">
    <property type="entry name" value="LRR_6"/>
    <property type="match status" value="1"/>
</dbReference>
<evidence type="ECO:0000256" key="7">
    <source>
        <dbReference type="ARBA" id="ARBA00022737"/>
    </source>
</evidence>
<dbReference type="Pfam" id="PF00560">
    <property type="entry name" value="LRR_1"/>
    <property type="match status" value="4"/>
</dbReference>
<evidence type="ECO:0000256" key="2">
    <source>
        <dbReference type="ARBA" id="ARBA00009592"/>
    </source>
</evidence>
<keyword evidence="3" id="KW-1003">Cell membrane</keyword>
<evidence type="ECO:0000256" key="9">
    <source>
        <dbReference type="ARBA" id="ARBA00023136"/>
    </source>
</evidence>